<dbReference type="InterPro" id="IPR050667">
    <property type="entry name" value="PPR-containing_protein"/>
</dbReference>
<dbReference type="Gene3D" id="1.25.40.10">
    <property type="entry name" value="Tetratricopeptide repeat domain"/>
    <property type="match status" value="3"/>
</dbReference>
<feature type="chain" id="PRO_5041059517" evidence="4">
    <location>
        <begin position="24"/>
        <end position="541"/>
    </location>
</feature>
<evidence type="ECO:0000256" key="2">
    <source>
        <dbReference type="ARBA" id="ARBA00022737"/>
    </source>
</evidence>
<proteinExistence type="inferred from homology"/>
<evidence type="ECO:0000313" key="5">
    <source>
        <dbReference type="EMBL" id="KAF5758138.1"/>
    </source>
</evidence>
<feature type="repeat" description="PPR" evidence="3">
    <location>
        <begin position="430"/>
        <end position="464"/>
    </location>
</feature>
<feature type="repeat" description="PPR" evidence="3">
    <location>
        <begin position="465"/>
        <end position="499"/>
    </location>
</feature>
<evidence type="ECO:0000256" key="1">
    <source>
        <dbReference type="ARBA" id="ARBA00007626"/>
    </source>
</evidence>
<dbReference type="EMBL" id="CM007905">
    <property type="protein sequence ID" value="OTF90500.1"/>
    <property type="molecule type" value="Genomic_DNA"/>
</dbReference>
<dbReference type="PANTHER" id="PTHR47939">
    <property type="entry name" value="MEMBRANE-ASSOCIATED SALT-INDUCIBLE PROTEIN-LIKE"/>
    <property type="match status" value="1"/>
</dbReference>
<protein>
    <submittedName>
        <fullName evidence="6">Putative tetratricopeptide repeat (TPR)-like superfamily protein</fullName>
    </submittedName>
    <submittedName>
        <fullName evidence="5">Tetratricopeptide-like helical domain superfamily</fullName>
    </submittedName>
</protein>
<evidence type="ECO:0000256" key="3">
    <source>
        <dbReference type="PROSITE-ProRule" id="PRU00708"/>
    </source>
</evidence>
<gene>
    <name evidence="6" type="ORF">HannXRQ_Chr16g0500321</name>
    <name evidence="5" type="ORF">HanXRQr2_Chr16g0725901</name>
</gene>
<sequence>MWKYRTKIVPPLLLLLSNRNSLCSTTTTTTYVSIIRPINPLNNYPIKVKPHNFPVFFCSSTVGNRGETLGLVKDSVDKCELEKRVGLIMDIIGQPGRDYTAVRKNLEGCNVAVSMDVVTEVLSRVRNDWKAAFMFFQWARKQPGYTHSFRQYHCVIAILGKARRFNAAWALISEMKKGGRNGGESMVSQQTLLIMIRKYSAVHDVDKAIKTFYAYHRFSLQTGVHEFHDLLSALCRYKNVKEAEVLLKRNKDVYPLTTKSFNIVLNGWCNVICSPREGKRIWWEMCNRKIPRDVISYSTIITCYTNCNETKELIKIYNELKASRVNPDIRIYNGVIHAFSKSGLEREARELMKSMKEKGIHPNTSTYNSMIIPLCKKGKTLDAFNLFDEMLRRRLSPTVQTYNAFFRASRTSEQALSILKQMNRIGCCVNHETYTMLITKFCRWDTFENVWKLWDEMISNGLDPDRSSYVALVNGLFLNGKFEEAYKYHVEMKSKGLLPEPEIEQKLQAWLTAKQSTERSMIDSRTKCSDGYLNYELLAAA</sequence>
<reference evidence="6" key="2">
    <citation type="submission" date="2017-02" db="EMBL/GenBank/DDBJ databases">
        <title>Sunflower complete genome.</title>
        <authorList>
            <person name="Langlade N."/>
            <person name="Munos S."/>
        </authorList>
    </citation>
    <scope>NUCLEOTIDE SEQUENCE [LARGE SCALE GENOMIC DNA]</scope>
    <source>
        <tissue evidence="6">Leaves</tissue>
    </source>
</reference>
<keyword evidence="2" id="KW-0677">Repeat</keyword>
<feature type="repeat" description="PPR" evidence="3">
    <location>
        <begin position="293"/>
        <end position="327"/>
    </location>
</feature>
<name>A0A251RVN0_HELAN</name>
<evidence type="ECO:0000313" key="6">
    <source>
        <dbReference type="EMBL" id="OTF90500.1"/>
    </source>
</evidence>
<dbReference type="Pfam" id="PF13041">
    <property type="entry name" value="PPR_2"/>
    <property type="match status" value="1"/>
</dbReference>
<dbReference type="EMBL" id="MNCJ02000331">
    <property type="protein sequence ID" value="KAF5758138.1"/>
    <property type="molecule type" value="Genomic_DNA"/>
</dbReference>
<dbReference type="Pfam" id="PF01535">
    <property type="entry name" value="PPR"/>
    <property type="match status" value="5"/>
</dbReference>
<comment type="similarity">
    <text evidence="1">Belongs to the PPR family. P subfamily.</text>
</comment>
<dbReference type="NCBIfam" id="TIGR00756">
    <property type="entry name" value="PPR"/>
    <property type="match status" value="6"/>
</dbReference>
<dbReference type="OMA" id="EGKECAD"/>
<dbReference type="FunCoup" id="A0A251RVN0">
    <property type="interactions" value="1113"/>
</dbReference>
<keyword evidence="7" id="KW-1185">Reference proteome</keyword>
<dbReference type="OrthoDB" id="185373at2759"/>
<dbReference type="InParanoid" id="A0A251RVN0"/>
<dbReference type="Proteomes" id="UP000215914">
    <property type="component" value="Chromosome 16"/>
</dbReference>
<keyword evidence="4" id="KW-0732">Signal</keyword>
<dbReference type="InterPro" id="IPR002885">
    <property type="entry name" value="PPR_rpt"/>
</dbReference>
<dbReference type="Gramene" id="mRNA:HanXRQr2_Chr16g0725901">
    <property type="protein sequence ID" value="mRNA:HanXRQr2_Chr16g0725901"/>
    <property type="gene ID" value="HanXRQr2_Chr16g0725901"/>
</dbReference>
<feature type="signal peptide" evidence="4">
    <location>
        <begin position="1"/>
        <end position="23"/>
    </location>
</feature>
<organism evidence="6 7">
    <name type="scientific">Helianthus annuus</name>
    <name type="common">Common sunflower</name>
    <dbReference type="NCBI Taxonomy" id="4232"/>
    <lineage>
        <taxon>Eukaryota</taxon>
        <taxon>Viridiplantae</taxon>
        <taxon>Streptophyta</taxon>
        <taxon>Embryophyta</taxon>
        <taxon>Tracheophyta</taxon>
        <taxon>Spermatophyta</taxon>
        <taxon>Magnoliopsida</taxon>
        <taxon>eudicotyledons</taxon>
        <taxon>Gunneridae</taxon>
        <taxon>Pentapetalae</taxon>
        <taxon>asterids</taxon>
        <taxon>campanulids</taxon>
        <taxon>Asterales</taxon>
        <taxon>Asteraceae</taxon>
        <taxon>Asteroideae</taxon>
        <taxon>Heliantheae alliance</taxon>
        <taxon>Heliantheae</taxon>
        <taxon>Helianthus</taxon>
    </lineage>
</organism>
<evidence type="ECO:0000256" key="4">
    <source>
        <dbReference type="SAM" id="SignalP"/>
    </source>
</evidence>
<dbReference type="PANTHER" id="PTHR47939:SF5">
    <property type="entry name" value="PENTACOTRIPEPTIDE-REPEAT REGION OF PRORP DOMAIN-CONTAINING PROTEIN"/>
    <property type="match status" value="1"/>
</dbReference>
<reference evidence="5 7" key="1">
    <citation type="journal article" date="2017" name="Nature">
        <title>The sunflower genome provides insights into oil metabolism, flowering and Asterid evolution.</title>
        <authorList>
            <person name="Badouin H."/>
            <person name="Gouzy J."/>
            <person name="Grassa C.J."/>
            <person name="Murat F."/>
            <person name="Staton S.E."/>
            <person name="Cottret L."/>
            <person name="Lelandais-Briere C."/>
            <person name="Owens G.L."/>
            <person name="Carrere S."/>
            <person name="Mayjonade B."/>
            <person name="Legrand L."/>
            <person name="Gill N."/>
            <person name="Kane N.C."/>
            <person name="Bowers J.E."/>
            <person name="Hubner S."/>
            <person name="Bellec A."/>
            <person name="Berard A."/>
            <person name="Berges H."/>
            <person name="Blanchet N."/>
            <person name="Boniface M.C."/>
            <person name="Brunel D."/>
            <person name="Catrice O."/>
            <person name="Chaidir N."/>
            <person name="Claudel C."/>
            <person name="Donnadieu C."/>
            <person name="Faraut T."/>
            <person name="Fievet G."/>
            <person name="Helmstetter N."/>
            <person name="King M."/>
            <person name="Knapp S.J."/>
            <person name="Lai Z."/>
            <person name="Le Paslier M.C."/>
            <person name="Lippi Y."/>
            <person name="Lorenzon L."/>
            <person name="Mandel J.R."/>
            <person name="Marage G."/>
            <person name="Marchand G."/>
            <person name="Marquand E."/>
            <person name="Bret-Mestries E."/>
            <person name="Morien E."/>
            <person name="Nambeesan S."/>
            <person name="Nguyen T."/>
            <person name="Pegot-Espagnet P."/>
            <person name="Pouilly N."/>
            <person name="Raftis F."/>
            <person name="Sallet E."/>
            <person name="Schiex T."/>
            <person name="Thomas J."/>
            <person name="Vandecasteele C."/>
            <person name="Vares D."/>
            <person name="Vear F."/>
            <person name="Vautrin S."/>
            <person name="Crespi M."/>
            <person name="Mangin B."/>
            <person name="Burke J.M."/>
            <person name="Salse J."/>
            <person name="Munos S."/>
            <person name="Vincourt P."/>
            <person name="Rieseberg L.H."/>
            <person name="Langlade N.B."/>
        </authorList>
    </citation>
    <scope>NUCLEOTIDE SEQUENCE [LARGE SCALE GENOMIC DNA]</scope>
    <source>
        <strain evidence="7">cv. SF193</strain>
        <tissue evidence="5">Leaves</tissue>
    </source>
</reference>
<dbReference type="InterPro" id="IPR011990">
    <property type="entry name" value="TPR-like_helical_dom_sf"/>
</dbReference>
<dbReference type="PROSITE" id="PS51375">
    <property type="entry name" value="PPR"/>
    <property type="match status" value="5"/>
</dbReference>
<feature type="repeat" description="PPR" evidence="3">
    <location>
        <begin position="328"/>
        <end position="362"/>
    </location>
</feature>
<reference evidence="5" key="3">
    <citation type="submission" date="2020-06" db="EMBL/GenBank/DDBJ databases">
        <title>Helianthus annuus Genome sequencing and assembly Release 2.</title>
        <authorList>
            <person name="Gouzy J."/>
            <person name="Langlade N."/>
            <person name="Munos S."/>
        </authorList>
    </citation>
    <scope>NUCLEOTIDE SEQUENCE</scope>
    <source>
        <tissue evidence="5">Leaves</tissue>
    </source>
</reference>
<evidence type="ECO:0000313" key="7">
    <source>
        <dbReference type="Proteomes" id="UP000215914"/>
    </source>
</evidence>
<dbReference type="AlphaFoldDB" id="A0A251RVN0"/>
<accession>A0A251RVN0</accession>
<feature type="repeat" description="PPR" evidence="3">
    <location>
        <begin position="363"/>
        <end position="397"/>
    </location>
</feature>